<dbReference type="Gene3D" id="1.10.510.10">
    <property type="entry name" value="Transferase(Phosphotransferase) domain 1"/>
    <property type="match status" value="1"/>
</dbReference>
<evidence type="ECO:0000259" key="6">
    <source>
        <dbReference type="PROSITE" id="PS50011"/>
    </source>
</evidence>
<reference evidence="7 8" key="1">
    <citation type="submission" date="2020-08" db="EMBL/GenBank/DDBJ databases">
        <title>Plant Genome Project.</title>
        <authorList>
            <person name="Zhang R.-G."/>
        </authorList>
    </citation>
    <scope>NUCLEOTIDE SEQUENCE [LARGE SCALE GENOMIC DNA]</scope>
    <source>
        <tissue evidence="7">Rhizome</tissue>
    </source>
</reference>
<proteinExistence type="inferred from homology"/>
<gene>
    <name evidence="7" type="ORF">ZIOFF_045249</name>
</gene>
<evidence type="ECO:0000256" key="5">
    <source>
        <dbReference type="SAM" id="MobiDB-lite"/>
    </source>
</evidence>
<evidence type="ECO:0000256" key="1">
    <source>
        <dbReference type="ARBA" id="ARBA00010746"/>
    </source>
</evidence>
<comment type="similarity">
    <text evidence="1 4">Belongs to the plant dirigent protein family.</text>
</comment>
<dbReference type="GO" id="GO:0048046">
    <property type="term" value="C:apoplast"/>
    <property type="evidence" value="ECO:0007669"/>
    <property type="project" value="UniProtKB-SubCell"/>
</dbReference>
<protein>
    <recommendedName>
        <fullName evidence="4">Dirigent protein</fullName>
    </recommendedName>
</protein>
<dbReference type="AlphaFoldDB" id="A0A8J5L0V7"/>
<keyword evidence="3 4" id="KW-0964">Secreted</keyword>
<dbReference type="InterPro" id="IPR000719">
    <property type="entry name" value="Prot_kinase_dom"/>
</dbReference>
<dbReference type="GO" id="GO:0004672">
    <property type="term" value="F:protein kinase activity"/>
    <property type="evidence" value="ECO:0007669"/>
    <property type="project" value="InterPro"/>
</dbReference>
<evidence type="ECO:0000256" key="2">
    <source>
        <dbReference type="ARBA" id="ARBA00011738"/>
    </source>
</evidence>
<keyword evidence="8" id="KW-1185">Reference proteome</keyword>
<feature type="region of interest" description="Disordered" evidence="5">
    <location>
        <begin position="60"/>
        <end position="83"/>
    </location>
</feature>
<dbReference type="GO" id="GO:0009699">
    <property type="term" value="P:phenylpropanoid biosynthetic process"/>
    <property type="evidence" value="ECO:0007669"/>
    <property type="project" value="UniProtKB-ARBA"/>
</dbReference>
<dbReference type="GO" id="GO:0005524">
    <property type="term" value="F:ATP binding"/>
    <property type="evidence" value="ECO:0007669"/>
    <property type="project" value="InterPro"/>
</dbReference>
<dbReference type="EMBL" id="JACMSC010000012">
    <property type="protein sequence ID" value="KAG6497350.1"/>
    <property type="molecule type" value="Genomic_DNA"/>
</dbReference>
<keyword evidence="4" id="KW-0052">Apoplast</keyword>
<dbReference type="Gene3D" id="2.40.480.10">
    <property type="entry name" value="Allene oxide cyclase-like"/>
    <property type="match status" value="1"/>
</dbReference>
<comment type="function">
    <text evidence="4">Dirigent proteins impart stereoselectivity on the phenoxy radical-coupling reaction, yielding optically active lignans from two molecules of coniferyl alcohol in the biosynthesis of lignans, flavonolignans, and alkaloids and thus plays a central role in plant secondary metabolism.</text>
</comment>
<accession>A0A8J5L0V7</accession>
<evidence type="ECO:0000256" key="4">
    <source>
        <dbReference type="RuleBase" id="RU363099"/>
    </source>
</evidence>
<evidence type="ECO:0000256" key="3">
    <source>
        <dbReference type="ARBA" id="ARBA00022525"/>
    </source>
</evidence>
<dbReference type="InterPro" id="IPR044859">
    <property type="entry name" value="Allene_oxi_cyc_Dirigent"/>
</dbReference>
<dbReference type="PANTHER" id="PTHR21495">
    <property type="entry name" value="NUCLEOPORIN-RELATED"/>
    <property type="match status" value="1"/>
</dbReference>
<dbReference type="PROSITE" id="PS50011">
    <property type="entry name" value="PROTEIN_KINASE_DOM"/>
    <property type="match status" value="1"/>
</dbReference>
<evidence type="ECO:0000313" key="7">
    <source>
        <dbReference type="EMBL" id="KAG6497350.1"/>
    </source>
</evidence>
<name>A0A8J5L0V7_ZINOF</name>
<evidence type="ECO:0000313" key="8">
    <source>
        <dbReference type="Proteomes" id="UP000734854"/>
    </source>
</evidence>
<dbReference type="InterPro" id="IPR004265">
    <property type="entry name" value="Dirigent"/>
</dbReference>
<comment type="subcellular location">
    <subcellularLocation>
        <location evidence="4">Secreted</location>
        <location evidence="4">Extracellular space</location>
        <location evidence="4">Apoplast</location>
    </subcellularLocation>
</comment>
<dbReference type="InterPro" id="IPR011009">
    <property type="entry name" value="Kinase-like_dom_sf"/>
</dbReference>
<comment type="subunit">
    <text evidence="2 4">Homodimer.</text>
</comment>
<organism evidence="7 8">
    <name type="scientific">Zingiber officinale</name>
    <name type="common">Ginger</name>
    <name type="synonym">Amomum zingiber</name>
    <dbReference type="NCBI Taxonomy" id="94328"/>
    <lineage>
        <taxon>Eukaryota</taxon>
        <taxon>Viridiplantae</taxon>
        <taxon>Streptophyta</taxon>
        <taxon>Embryophyta</taxon>
        <taxon>Tracheophyta</taxon>
        <taxon>Spermatophyta</taxon>
        <taxon>Magnoliopsida</taxon>
        <taxon>Liliopsida</taxon>
        <taxon>Zingiberales</taxon>
        <taxon>Zingiberaceae</taxon>
        <taxon>Zingiber</taxon>
    </lineage>
</organism>
<sequence length="340" mass="37419">MHDLSPINASGTGRSLDWASRKRILVSAGDGLAFIHKFPTRYPLVHANLKPSNILIDEEGNGDLRGGRPSESEVPGAGAGEREGAGYAGVRRLQLRYDDTGSGDGRRIRKWRTESFRKNKARDQRMVKIALLCTAERPEKRPEMSQVPPFFANQRNRRRLETIMASRGRVAPFLVILAFLVAQCFHQSTEAKKVTTNLHFFFHDTISGPDPSAVLVASAVGRTGPLAAFGNLFVVDDPLTEAPDADSPVVGYARGFYMSASRRSVMFVMGLDYGFTAGPFNGSSFSVFSQNPILERELAVVGGRGKFRMAQGFAFLRTHTFNVTSGDAVVEYNVTLFHDE</sequence>
<dbReference type="Proteomes" id="UP000734854">
    <property type="component" value="Unassembled WGS sequence"/>
</dbReference>
<feature type="domain" description="Protein kinase" evidence="6">
    <location>
        <begin position="1"/>
        <end position="202"/>
    </location>
</feature>
<dbReference type="SUPFAM" id="SSF56112">
    <property type="entry name" value="Protein kinase-like (PK-like)"/>
    <property type="match status" value="1"/>
</dbReference>
<dbReference type="Pfam" id="PF03018">
    <property type="entry name" value="Dirigent"/>
    <property type="match status" value="1"/>
</dbReference>
<comment type="caution">
    <text evidence="7">The sequence shown here is derived from an EMBL/GenBank/DDBJ whole genome shotgun (WGS) entry which is preliminary data.</text>
</comment>